<dbReference type="AlphaFoldDB" id="A0A8J3MVR1"/>
<proteinExistence type="predicted"/>
<protein>
    <submittedName>
        <fullName evidence="4">Putative acetyltransferase, GNAT</fullName>
    </submittedName>
</protein>
<gene>
    <name evidence="4" type="ORF">KSX_49380</name>
</gene>
<dbReference type="InterPro" id="IPR050832">
    <property type="entry name" value="Bact_Acetyltransf"/>
</dbReference>
<feature type="domain" description="N-acetyltransferase" evidence="3">
    <location>
        <begin position="11"/>
        <end position="175"/>
    </location>
</feature>
<evidence type="ECO:0000256" key="1">
    <source>
        <dbReference type="ARBA" id="ARBA00022679"/>
    </source>
</evidence>
<accession>A0A8J3MVR1</accession>
<dbReference type="Pfam" id="PF00583">
    <property type="entry name" value="Acetyltransf_1"/>
    <property type="match status" value="2"/>
</dbReference>
<name>A0A8J3MVR1_9CHLR</name>
<dbReference type="Gene3D" id="3.40.630.30">
    <property type="match status" value="1"/>
</dbReference>
<reference evidence="4" key="1">
    <citation type="submission" date="2020-10" db="EMBL/GenBank/DDBJ databases">
        <title>Taxonomic study of unclassified bacteria belonging to the class Ktedonobacteria.</title>
        <authorList>
            <person name="Yabe S."/>
            <person name="Wang C.M."/>
            <person name="Zheng Y."/>
            <person name="Sakai Y."/>
            <person name="Cavaletti L."/>
            <person name="Monciardini P."/>
            <person name="Donadio S."/>
        </authorList>
    </citation>
    <scope>NUCLEOTIDE SEQUENCE</scope>
    <source>
        <strain evidence="4">SOSP1-1</strain>
    </source>
</reference>
<comment type="caution">
    <text evidence="4">The sequence shown here is derived from an EMBL/GenBank/DDBJ whole genome shotgun (WGS) entry which is preliminary data.</text>
</comment>
<evidence type="ECO:0000259" key="3">
    <source>
        <dbReference type="PROSITE" id="PS51186"/>
    </source>
</evidence>
<sequence length="324" mass="36319">MPATFSLASEYKGRAPVHEDIPAIIALMHAHDVAEAGGGEMEEESSILASWEKLNLETDAWLITTTEGFVCGYATLTVEDAGRILADGYVHPEHYGRGIGTAIISFTESRARELIADQPEDIRLVLVNNIVANNEPAINLLESSHYSLTRVFFRMAIMMETSPTLSAFPEGITIRMSDGSPEEIRYAYDTIEEGFRDHWGHAPQDYDEWRKHMVTETFDPTLWFFAEDGNRIVGAALCREREEGDGWIARLAVLRSWRKRGLGIALLTNAFHAFYQHGIKRVGLAVDGQSLTGAQRLYERAGMSVTMRIGRYEKELRPGKDLLP</sequence>
<dbReference type="InterPro" id="IPR000182">
    <property type="entry name" value="GNAT_dom"/>
</dbReference>
<dbReference type="GO" id="GO:0016747">
    <property type="term" value="F:acyltransferase activity, transferring groups other than amino-acyl groups"/>
    <property type="evidence" value="ECO:0007669"/>
    <property type="project" value="InterPro"/>
</dbReference>
<evidence type="ECO:0000313" key="4">
    <source>
        <dbReference type="EMBL" id="GHO46775.1"/>
    </source>
</evidence>
<dbReference type="RefSeq" id="WP_220196130.1">
    <property type="nucleotide sequence ID" value="NZ_BNJF01000002.1"/>
</dbReference>
<keyword evidence="2" id="KW-0012">Acyltransferase</keyword>
<evidence type="ECO:0000256" key="2">
    <source>
        <dbReference type="ARBA" id="ARBA00023315"/>
    </source>
</evidence>
<dbReference type="InterPro" id="IPR016181">
    <property type="entry name" value="Acyl_CoA_acyltransferase"/>
</dbReference>
<evidence type="ECO:0000313" key="5">
    <source>
        <dbReference type="Proteomes" id="UP000612362"/>
    </source>
</evidence>
<keyword evidence="1" id="KW-0808">Transferase</keyword>
<dbReference type="SUPFAM" id="SSF55729">
    <property type="entry name" value="Acyl-CoA N-acyltransferases (Nat)"/>
    <property type="match status" value="2"/>
</dbReference>
<dbReference type="PANTHER" id="PTHR43877">
    <property type="entry name" value="AMINOALKYLPHOSPHONATE N-ACETYLTRANSFERASE-RELATED-RELATED"/>
    <property type="match status" value="1"/>
</dbReference>
<dbReference type="EMBL" id="BNJF01000002">
    <property type="protein sequence ID" value="GHO46775.1"/>
    <property type="molecule type" value="Genomic_DNA"/>
</dbReference>
<dbReference type="CDD" id="cd04301">
    <property type="entry name" value="NAT_SF"/>
    <property type="match status" value="2"/>
</dbReference>
<dbReference type="Proteomes" id="UP000612362">
    <property type="component" value="Unassembled WGS sequence"/>
</dbReference>
<keyword evidence="5" id="KW-1185">Reference proteome</keyword>
<organism evidence="4 5">
    <name type="scientific">Ktedonospora formicarum</name>
    <dbReference type="NCBI Taxonomy" id="2778364"/>
    <lineage>
        <taxon>Bacteria</taxon>
        <taxon>Bacillati</taxon>
        <taxon>Chloroflexota</taxon>
        <taxon>Ktedonobacteria</taxon>
        <taxon>Ktedonobacterales</taxon>
        <taxon>Ktedonobacteraceae</taxon>
        <taxon>Ktedonospora</taxon>
    </lineage>
</organism>
<feature type="domain" description="N-acetyltransferase" evidence="3">
    <location>
        <begin position="174"/>
        <end position="323"/>
    </location>
</feature>
<dbReference type="PROSITE" id="PS51186">
    <property type="entry name" value="GNAT"/>
    <property type="match status" value="2"/>
</dbReference>